<dbReference type="Proteomes" id="UP001153328">
    <property type="component" value="Unassembled WGS sequence"/>
</dbReference>
<protein>
    <submittedName>
        <fullName evidence="1">Uncharacterized protein</fullName>
    </submittedName>
</protein>
<evidence type="ECO:0000313" key="1">
    <source>
        <dbReference type="EMBL" id="CAG7647910.1"/>
    </source>
</evidence>
<dbReference type="EMBL" id="CAJVAX010000018">
    <property type="protein sequence ID" value="CAG7647910.1"/>
    <property type="molecule type" value="Genomic_DNA"/>
</dbReference>
<organism evidence="1 2">
    <name type="scientific">Actinacidiphila bryophytorum</name>
    <dbReference type="NCBI Taxonomy" id="1436133"/>
    <lineage>
        <taxon>Bacteria</taxon>
        <taxon>Bacillati</taxon>
        <taxon>Actinomycetota</taxon>
        <taxon>Actinomycetes</taxon>
        <taxon>Kitasatosporales</taxon>
        <taxon>Streptomycetaceae</taxon>
        <taxon>Actinacidiphila</taxon>
    </lineage>
</organism>
<dbReference type="AlphaFoldDB" id="A0A9W4MHJ6"/>
<name>A0A9W4MHJ6_9ACTN</name>
<evidence type="ECO:0000313" key="2">
    <source>
        <dbReference type="Proteomes" id="UP001153328"/>
    </source>
</evidence>
<sequence length="140" mass="14541">MGPTSSHDVTVGRTLHGPVPAPPILFPAVHRRCGQRAPDERKAANLARAALLLARDLMADVDRLLNDLAAPRQLLGGELVSAVAWGRTVLASLHAQESLAGVLLADDTPARAGTAERWCKSSGSAFESSSKTAPVAAFAG</sequence>
<reference evidence="1" key="1">
    <citation type="submission" date="2021-06" db="EMBL/GenBank/DDBJ databases">
        <authorList>
            <person name="Arsene-Ploetze F."/>
        </authorList>
    </citation>
    <scope>NUCLEOTIDE SEQUENCE</scope>
    <source>
        <strain evidence="1">SBRY1</strain>
    </source>
</reference>
<accession>A0A9W4MHJ6</accession>
<gene>
    <name evidence="1" type="ORF">SBRY_40789</name>
</gene>
<keyword evidence="2" id="KW-1185">Reference proteome</keyword>
<proteinExistence type="predicted"/>
<comment type="caution">
    <text evidence="1">The sequence shown here is derived from an EMBL/GenBank/DDBJ whole genome shotgun (WGS) entry which is preliminary data.</text>
</comment>
<dbReference type="RefSeq" id="WP_205046146.1">
    <property type="nucleotide sequence ID" value="NZ_CAJVAX010000018.1"/>
</dbReference>